<organism evidence="3">
    <name type="scientific">Gongylonema pulchrum</name>
    <dbReference type="NCBI Taxonomy" id="637853"/>
    <lineage>
        <taxon>Eukaryota</taxon>
        <taxon>Metazoa</taxon>
        <taxon>Ecdysozoa</taxon>
        <taxon>Nematoda</taxon>
        <taxon>Chromadorea</taxon>
        <taxon>Rhabditida</taxon>
        <taxon>Spirurina</taxon>
        <taxon>Spiruromorpha</taxon>
        <taxon>Spiruroidea</taxon>
        <taxon>Gongylonematidae</taxon>
        <taxon>Gongylonema</taxon>
    </lineage>
</organism>
<protein>
    <submittedName>
        <fullName evidence="1 3">Uncharacterized protein</fullName>
    </submittedName>
</protein>
<evidence type="ECO:0000313" key="3">
    <source>
        <dbReference type="WBParaSite" id="GPUH_0000905201-mRNA-1"/>
    </source>
</evidence>
<reference evidence="1 2" key="2">
    <citation type="submission" date="2018-11" db="EMBL/GenBank/DDBJ databases">
        <authorList>
            <consortium name="Pathogen Informatics"/>
        </authorList>
    </citation>
    <scope>NUCLEOTIDE SEQUENCE [LARGE SCALE GENOMIC DNA]</scope>
</reference>
<dbReference type="Proteomes" id="UP000271098">
    <property type="component" value="Unassembled WGS sequence"/>
</dbReference>
<evidence type="ECO:0000313" key="1">
    <source>
        <dbReference type="EMBL" id="VDK67517.1"/>
    </source>
</evidence>
<name>A0A183DK01_9BILA</name>
<dbReference type="WBParaSite" id="GPUH_0000905201-mRNA-1">
    <property type="protein sequence ID" value="GPUH_0000905201-mRNA-1"/>
    <property type="gene ID" value="GPUH_0000905201"/>
</dbReference>
<accession>A0A183DK01</accession>
<dbReference type="EMBL" id="UYRT01028296">
    <property type="protein sequence ID" value="VDK67517.1"/>
    <property type="molecule type" value="Genomic_DNA"/>
</dbReference>
<dbReference type="AlphaFoldDB" id="A0A183DK01"/>
<reference evidence="3" key="1">
    <citation type="submission" date="2016-06" db="UniProtKB">
        <authorList>
            <consortium name="WormBaseParasite"/>
        </authorList>
    </citation>
    <scope>IDENTIFICATION</scope>
</reference>
<sequence>MAKAISDLSDTLGGSRALVRNLRLASFCTLICELGEACAVNEYAKNDEEPTNAKRTPAWIHAEGNSAALDDNQHKYGFIKLMRPAVWPADGFY</sequence>
<gene>
    <name evidence="1" type="ORF">GPUH_LOCUS9039</name>
</gene>
<evidence type="ECO:0000313" key="2">
    <source>
        <dbReference type="Proteomes" id="UP000271098"/>
    </source>
</evidence>
<keyword evidence="2" id="KW-1185">Reference proteome</keyword>
<proteinExistence type="predicted"/>